<feature type="region of interest" description="Disordered" evidence="7">
    <location>
        <begin position="106"/>
        <end position="134"/>
    </location>
</feature>
<keyword evidence="5 6" id="KW-0539">Nucleus</keyword>
<keyword evidence="8" id="KW-1185">Reference proteome</keyword>
<evidence type="ECO:0000313" key="9">
    <source>
        <dbReference type="RefSeq" id="XP_013782137.1"/>
    </source>
</evidence>
<evidence type="ECO:0000313" key="8">
    <source>
        <dbReference type="Proteomes" id="UP000694941"/>
    </source>
</evidence>
<comment type="similarity">
    <text evidence="2 6">Belongs to the RRP36 family.</text>
</comment>
<protein>
    <recommendedName>
        <fullName evidence="6">rRNA biogenesis protein RRP36</fullName>
    </recommendedName>
</protein>
<evidence type="ECO:0000256" key="6">
    <source>
        <dbReference type="RuleBase" id="RU368027"/>
    </source>
</evidence>
<evidence type="ECO:0000256" key="3">
    <source>
        <dbReference type="ARBA" id="ARBA00022517"/>
    </source>
</evidence>
<feature type="compositionally biased region" description="Basic and acidic residues" evidence="7">
    <location>
        <begin position="62"/>
        <end position="74"/>
    </location>
</feature>
<dbReference type="GeneID" id="106466400"/>
<evidence type="ECO:0000256" key="2">
    <source>
        <dbReference type="ARBA" id="ARBA00009418"/>
    </source>
</evidence>
<dbReference type="PANTHER" id="PTHR21738:SF0">
    <property type="entry name" value="RIBOSOMAL RNA PROCESSING PROTEIN 36 HOMOLOG"/>
    <property type="match status" value="1"/>
</dbReference>
<evidence type="ECO:0000256" key="1">
    <source>
        <dbReference type="ARBA" id="ARBA00004604"/>
    </source>
</evidence>
<feature type="region of interest" description="Disordered" evidence="7">
    <location>
        <begin position="15"/>
        <end position="74"/>
    </location>
</feature>
<keyword evidence="4 6" id="KW-0698">rRNA processing</keyword>
<dbReference type="RefSeq" id="XP_022250112.1">
    <property type="nucleotide sequence ID" value="XM_022394404.1"/>
</dbReference>
<sequence>MKSGCSELSVENESLNYQKMHKGNEILDSTDEKQESEWEKKQVENQTGFESNSSDDDEDKDEDNRQLDVDKDEAHKTVLRQELAEMSFEELQKLKERIGSKLYNEALFGSQKSNKKNKNYNRANKNRPREVSSKAPVPLFREVFQVKKKVYRDPRFDDLSGTYHEDIFKTTYSFLSDIKTKEKEELQEMLNEEEDPEKRKQIKFLLKRMENQEKTERLKEVAKQKARQQKQEIISQLKEGKKPHFKNKSEKKRLELAERFQKLKKENKLEKYLERKRKKNATKERRHLPL</sequence>
<dbReference type="InterPro" id="IPR009292">
    <property type="entry name" value="RRP36"/>
</dbReference>
<name>A0ABM1T2K6_LIMPO</name>
<feature type="region of interest" description="Disordered" evidence="7">
    <location>
        <begin position="269"/>
        <end position="290"/>
    </location>
</feature>
<proteinExistence type="inferred from homology"/>
<gene>
    <name evidence="9 10 11" type="primary">LOC106466400</name>
</gene>
<comment type="subcellular location">
    <subcellularLocation>
        <location evidence="1 6">Nucleus</location>
        <location evidence="1 6">Nucleolus</location>
    </subcellularLocation>
</comment>
<comment type="function">
    <text evidence="6">Component of the 90S pre-ribosome involved in the maturation of rRNAs. Required for early cleavages of the pre-RNAs in the 40S ribosomal subunit maturation pathway.</text>
</comment>
<evidence type="ECO:0000256" key="5">
    <source>
        <dbReference type="ARBA" id="ARBA00023242"/>
    </source>
</evidence>
<evidence type="ECO:0000256" key="4">
    <source>
        <dbReference type="ARBA" id="ARBA00022552"/>
    </source>
</evidence>
<dbReference type="Proteomes" id="UP000694941">
    <property type="component" value="Unplaced"/>
</dbReference>
<evidence type="ECO:0000313" key="10">
    <source>
        <dbReference type="RefSeq" id="XP_013782138.1"/>
    </source>
</evidence>
<feature type="compositionally biased region" description="Basic residues" evidence="7">
    <location>
        <begin position="241"/>
        <end position="251"/>
    </location>
</feature>
<evidence type="ECO:0000313" key="11">
    <source>
        <dbReference type="RefSeq" id="XP_022250112.1"/>
    </source>
</evidence>
<organism evidence="8 11">
    <name type="scientific">Limulus polyphemus</name>
    <name type="common">Atlantic horseshoe crab</name>
    <dbReference type="NCBI Taxonomy" id="6850"/>
    <lineage>
        <taxon>Eukaryota</taxon>
        <taxon>Metazoa</taxon>
        <taxon>Ecdysozoa</taxon>
        <taxon>Arthropoda</taxon>
        <taxon>Chelicerata</taxon>
        <taxon>Merostomata</taxon>
        <taxon>Xiphosura</taxon>
        <taxon>Limulidae</taxon>
        <taxon>Limulus</taxon>
    </lineage>
</organism>
<evidence type="ECO:0000256" key="7">
    <source>
        <dbReference type="SAM" id="MobiDB-lite"/>
    </source>
</evidence>
<keyword evidence="6" id="KW-0687">Ribonucleoprotein</keyword>
<feature type="compositionally biased region" description="Basic and acidic residues" evidence="7">
    <location>
        <begin position="22"/>
        <end position="43"/>
    </location>
</feature>
<dbReference type="RefSeq" id="XP_013782137.1">
    <property type="nucleotide sequence ID" value="XM_013926683.2"/>
</dbReference>
<dbReference type="PANTHER" id="PTHR21738">
    <property type="entry name" value="RIBOSOMAL RNA PROCESSING PROTEIN 36 HOMOLOG"/>
    <property type="match status" value="1"/>
</dbReference>
<reference evidence="9 10" key="1">
    <citation type="submission" date="2025-05" db="UniProtKB">
        <authorList>
            <consortium name="RefSeq"/>
        </authorList>
    </citation>
    <scope>IDENTIFICATION</scope>
    <source>
        <tissue evidence="9 10">Muscle</tissue>
    </source>
</reference>
<accession>A0ABM1T2K6</accession>
<feature type="region of interest" description="Disordered" evidence="7">
    <location>
        <begin position="223"/>
        <end position="253"/>
    </location>
</feature>
<feature type="compositionally biased region" description="Basic residues" evidence="7">
    <location>
        <begin position="274"/>
        <end position="290"/>
    </location>
</feature>
<comment type="subunit">
    <text evidence="6">Associates with 90S and pre-40S pre-ribosomal particles.</text>
</comment>
<keyword evidence="3 6" id="KW-0690">Ribosome biogenesis</keyword>
<dbReference type="Pfam" id="PF06102">
    <property type="entry name" value="RRP36"/>
    <property type="match status" value="1"/>
</dbReference>
<dbReference type="RefSeq" id="XP_013782138.1">
    <property type="nucleotide sequence ID" value="XM_013926684.2"/>
</dbReference>